<accession>A0ABQ5HBT4</accession>
<comment type="caution">
    <text evidence="2">The sequence shown here is derived from an EMBL/GenBank/DDBJ whole genome shotgun (WGS) entry which is preliminary data.</text>
</comment>
<dbReference type="EMBL" id="BQNB010019421">
    <property type="protein sequence ID" value="GJT85135.1"/>
    <property type="molecule type" value="Genomic_DNA"/>
</dbReference>
<organism evidence="2 3">
    <name type="scientific">Tanacetum coccineum</name>
    <dbReference type="NCBI Taxonomy" id="301880"/>
    <lineage>
        <taxon>Eukaryota</taxon>
        <taxon>Viridiplantae</taxon>
        <taxon>Streptophyta</taxon>
        <taxon>Embryophyta</taxon>
        <taxon>Tracheophyta</taxon>
        <taxon>Spermatophyta</taxon>
        <taxon>Magnoliopsida</taxon>
        <taxon>eudicotyledons</taxon>
        <taxon>Gunneridae</taxon>
        <taxon>Pentapetalae</taxon>
        <taxon>asterids</taxon>
        <taxon>campanulids</taxon>
        <taxon>Asterales</taxon>
        <taxon>Asteraceae</taxon>
        <taxon>Asteroideae</taxon>
        <taxon>Anthemideae</taxon>
        <taxon>Anthemidinae</taxon>
        <taxon>Tanacetum</taxon>
    </lineage>
</organism>
<evidence type="ECO:0000313" key="2">
    <source>
        <dbReference type="EMBL" id="GJT85135.1"/>
    </source>
</evidence>
<keyword evidence="3" id="KW-1185">Reference proteome</keyword>
<feature type="compositionally biased region" description="Acidic residues" evidence="1">
    <location>
        <begin position="666"/>
        <end position="677"/>
    </location>
</feature>
<feature type="compositionally biased region" description="Acidic residues" evidence="1">
    <location>
        <begin position="641"/>
        <end position="658"/>
    </location>
</feature>
<protein>
    <submittedName>
        <fullName evidence="2">Uncharacterized protein</fullName>
    </submittedName>
</protein>
<name>A0ABQ5HBT4_9ASTR</name>
<dbReference type="Proteomes" id="UP001151760">
    <property type="component" value="Unassembled WGS sequence"/>
</dbReference>
<evidence type="ECO:0000256" key="1">
    <source>
        <dbReference type="SAM" id="MobiDB-lite"/>
    </source>
</evidence>
<feature type="compositionally biased region" description="Basic residues" evidence="1">
    <location>
        <begin position="325"/>
        <end position="339"/>
    </location>
</feature>
<feature type="compositionally biased region" description="Basic and acidic residues" evidence="1">
    <location>
        <begin position="303"/>
        <end position="324"/>
    </location>
</feature>
<feature type="compositionally biased region" description="Acidic residues" evidence="1">
    <location>
        <begin position="346"/>
        <end position="355"/>
    </location>
</feature>
<feature type="region of interest" description="Disordered" evidence="1">
    <location>
        <begin position="605"/>
        <end position="719"/>
    </location>
</feature>
<proteinExistence type="predicted"/>
<reference evidence="2" key="2">
    <citation type="submission" date="2022-01" db="EMBL/GenBank/DDBJ databases">
        <authorList>
            <person name="Yamashiro T."/>
            <person name="Shiraishi A."/>
            <person name="Satake H."/>
            <person name="Nakayama K."/>
        </authorList>
    </citation>
    <scope>NUCLEOTIDE SEQUENCE</scope>
</reference>
<reference evidence="2" key="1">
    <citation type="journal article" date="2022" name="Int. J. Mol. Sci.">
        <title>Draft Genome of Tanacetum Coccineum: Genomic Comparison of Closely Related Tanacetum-Family Plants.</title>
        <authorList>
            <person name="Yamashiro T."/>
            <person name="Shiraishi A."/>
            <person name="Nakayama K."/>
            <person name="Satake H."/>
        </authorList>
    </citation>
    <scope>NUCLEOTIDE SEQUENCE</scope>
</reference>
<sequence>MDNLRFCDKHNKVAFLKKPTESEGFTQAVDFLKDATGINNLSNAKIYERLGTLRCSTRTRSPIRQEPEIPQSQGLTLTFVVDETTFISVEVETERATTTTSGLDARLDSVPKLESKIRSLKKELKDTKQTFGNALLTLVKKVKSLEVALKRKSKKIKGSASEEVQEEDISPTTLEAAVILSKVVVQKTKLIDKGKRYKRRKVSKEKEVDTGLDFDAAISTGFEDIKSGYEDISTGFKDDQEVNTSFNGVNTGSLEVNTGIKLEEASLAKAIRLDALEKEEIAKQVHLDALLAKRMIEEQELAEQQKQRRAQEKVTEAKEKEPTKKIGKRRKQIARKGLHTNKDETEKDEDSDEDDHFSGIKVLINPIPVATRSPSIANYKIIKQGRKGVYQIVRANGSNKVYIRFGAMLKDISRDDLIELYRIVMQRYRMNGLDDDYEKVFWGNLKTMFDASMSTDAIWSLPGQQKIINWVYYDVCRVHCLNLDSAEIYMLTERSYRLSAKVCKAMLDKKLQGAKKNEDSGVTYTELSSPYDGLSDIRSPRANEHEHDGVPWMLDDPYAQVIAQAPPSPDYMPGPEEPDHALPSPDYVPGLEHDDDEIVAEDQPYADDATPIADSPRYVPESDHEADPEEEDPIEYHADGGDDGDDEMDIEEDEDNVMDIEASKEEQDDDMDIEAKEEEEHPAPADSVVVALPATDPSAEETEPFETDESAVTPPPHPAYRMTARITIPEPVPLPAWTNSEVARLLAISSPPASPLSP</sequence>
<gene>
    <name evidence="2" type="ORF">Tco_1066852</name>
</gene>
<feature type="compositionally biased region" description="Basic and acidic residues" evidence="1">
    <location>
        <begin position="538"/>
        <end position="549"/>
    </location>
</feature>
<feature type="compositionally biased region" description="Acidic residues" evidence="1">
    <location>
        <begin position="698"/>
        <end position="709"/>
    </location>
</feature>
<feature type="region of interest" description="Disordered" evidence="1">
    <location>
        <begin position="302"/>
        <end position="355"/>
    </location>
</feature>
<evidence type="ECO:0000313" key="3">
    <source>
        <dbReference type="Proteomes" id="UP001151760"/>
    </source>
</evidence>
<feature type="region of interest" description="Disordered" evidence="1">
    <location>
        <begin position="518"/>
        <end position="592"/>
    </location>
</feature>